<gene>
    <name evidence="3" type="ORF">SAMN02745126_05425</name>
</gene>
<evidence type="ECO:0000313" key="3">
    <source>
        <dbReference type="EMBL" id="SKA33894.1"/>
    </source>
</evidence>
<evidence type="ECO:0000259" key="2">
    <source>
        <dbReference type="Pfam" id="PF20906"/>
    </source>
</evidence>
<dbReference type="Pfam" id="PF06032">
    <property type="entry name" value="S-Me-THD_N"/>
    <property type="match status" value="1"/>
</dbReference>
<dbReference type="Gene3D" id="3.40.1610.10">
    <property type="entry name" value="CV3147-like domain"/>
    <property type="match status" value="1"/>
</dbReference>
<feature type="domain" description="S-Me-THD N-terminal" evidence="1">
    <location>
        <begin position="9"/>
        <end position="165"/>
    </location>
</feature>
<organism evidence="3 4">
    <name type="scientific">Enhydrobacter aerosaccus</name>
    <dbReference type="NCBI Taxonomy" id="225324"/>
    <lineage>
        <taxon>Bacteria</taxon>
        <taxon>Pseudomonadati</taxon>
        <taxon>Pseudomonadota</taxon>
        <taxon>Alphaproteobacteria</taxon>
        <taxon>Hyphomicrobiales</taxon>
        <taxon>Enhydrobacter</taxon>
    </lineage>
</organism>
<dbReference type="EMBL" id="FUWJ01000011">
    <property type="protein sequence ID" value="SKA33894.1"/>
    <property type="molecule type" value="Genomic_DNA"/>
</dbReference>
<evidence type="ECO:0000313" key="4">
    <source>
        <dbReference type="Proteomes" id="UP000190092"/>
    </source>
</evidence>
<sequence length="360" mass="38851">MSRREITEDDVESLAVGAWVLGTGGGGNPYLSLLNMRLLHREGKRVHLIDAEDLADDAYVAVIAGMGAPLVGIERLTDHRVFARAARLMEEHTGRKFDAVMGMEIGGGNGVRPLLVAANLGIPVVDSDTMGRAYPEAQMTSVAVGGLKPCPMTVVDVRGLESVVETVPTWKWAERVGRKIVVEYGSTASTCQPPRTGAEVKKWGIHGTTSKAIAIGRAVREAQRTHADPIVAILAVEPGKLLFRGKVMDVARRVTEGYLRGITRFDGLDDYSGSTLTIDFQNEWIIASRDGKPLAMTPDLICVLDSVSGEAVGSETIRYGQRVTVIALPPPDVFLTPKGLEHVGPRAFGYDLDYRSVFSS</sequence>
<dbReference type="RefSeq" id="WP_218191336.1">
    <property type="nucleotide sequence ID" value="NZ_FUWJ01000011.1"/>
</dbReference>
<accession>A0A1T4T0A1</accession>
<dbReference type="Gene3D" id="2.40.390.10">
    <property type="entry name" value="CV3147-like"/>
    <property type="match status" value="1"/>
</dbReference>
<dbReference type="SUPFAM" id="SSF160991">
    <property type="entry name" value="CV3147-like"/>
    <property type="match status" value="1"/>
</dbReference>
<dbReference type="Proteomes" id="UP000190092">
    <property type="component" value="Unassembled WGS sequence"/>
</dbReference>
<name>A0A1T4T0A1_9HYPH</name>
<dbReference type="InterPro" id="IPR048350">
    <property type="entry name" value="S-Me-THD-like_C"/>
</dbReference>
<keyword evidence="4" id="KW-1185">Reference proteome</keyword>
<dbReference type="AlphaFoldDB" id="A0A1T4T0A1"/>
<evidence type="ECO:0008006" key="5">
    <source>
        <dbReference type="Google" id="ProtNLM"/>
    </source>
</evidence>
<dbReference type="InterPro" id="IPR024071">
    <property type="entry name" value="S-Me-THD_C_sf"/>
</dbReference>
<proteinExistence type="predicted"/>
<reference evidence="4" key="1">
    <citation type="submission" date="2017-02" db="EMBL/GenBank/DDBJ databases">
        <authorList>
            <person name="Varghese N."/>
            <person name="Submissions S."/>
        </authorList>
    </citation>
    <scope>NUCLEOTIDE SEQUENCE [LARGE SCALE GENOMIC DNA]</scope>
    <source>
        <strain evidence="4">ATCC 27094</strain>
    </source>
</reference>
<dbReference type="InterPro" id="IPR027479">
    <property type="entry name" value="S-Me-THD_N_sf"/>
</dbReference>
<protein>
    <recommendedName>
        <fullName evidence="5">DUF917 domain-containing protein</fullName>
    </recommendedName>
</protein>
<dbReference type="STRING" id="225324.SAMN02745126_05425"/>
<dbReference type="Pfam" id="PF20906">
    <property type="entry name" value="S-Me-THD_C"/>
    <property type="match status" value="1"/>
</dbReference>
<feature type="domain" description="S-Me-THD-like C-terminal" evidence="2">
    <location>
        <begin position="170"/>
        <end position="357"/>
    </location>
</feature>
<evidence type="ECO:0000259" key="1">
    <source>
        <dbReference type="Pfam" id="PF06032"/>
    </source>
</evidence>
<dbReference type="InterPro" id="IPR010318">
    <property type="entry name" value="S-Me-THD_N"/>
</dbReference>